<dbReference type="AlphaFoldDB" id="A0A242MNI6"/>
<name>A0A242MNI6_CABSO</name>
<feature type="compositionally biased region" description="Basic and acidic residues" evidence="1">
    <location>
        <begin position="205"/>
        <end position="225"/>
    </location>
</feature>
<feature type="domain" description="DNA-binding protein H-NS-like C-terminal" evidence="2">
    <location>
        <begin position="113"/>
        <end position="153"/>
    </location>
</feature>
<dbReference type="SMART" id="SM00528">
    <property type="entry name" value="HNS"/>
    <property type="match status" value="1"/>
</dbReference>
<dbReference type="EMBL" id="NBTY01000102">
    <property type="protein sequence ID" value="OTP72885.1"/>
    <property type="molecule type" value="Genomic_DNA"/>
</dbReference>
<evidence type="ECO:0000313" key="4">
    <source>
        <dbReference type="Proteomes" id="UP000194546"/>
    </source>
</evidence>
<feature type="compositionally biased region" description="Low complexity" evidence="1">
    <location>
        <begin position="240"/>
        <end position="260"/>
    </location>
</feature>
<dbReference type="InterPro" id="IPR027444">
    <property type="entry name" value="H-NS_C_dom"/>
</dbReference>
<dbReference type="SUPFAM" id="SSF81273">
    <property type="entry name" value="H-NS histone-like proteins"/>
    <property type="match status" value="1"/>
</dbReference>
<evidence type="ECO:0000256" key="1">
    <source>
        <dbReference type="SAM" id="MobiDB-lite"/>
    </source>
</evidence>
<dbReference type="Proteomes" id="UP000194546">
    <property type="component" value="Unassembled WGS sequence"/>
</dbReference>
<dbReference type="GO" id="GO:0003677">
    <property type="term" value="F:DNA binding"/>
    <property type="evidence" value="ECO:0007669"/>
    <property type="project" value="InterPro"/>
</dbReference>
<accession>A0A242MNI6</accession>
<feature type="compositionally biased region" description="Low complexity" evidence="1">
    <location>
        <begin position="175"/>
        <end position="186"/>
    </location>
</feature>
<gene>
    <name evidence="3" type="ORF">PAMC26510_20585</name>
</gene>
<sequence>MALCRQQASSCGYTPLARHHALLAASSIAAVVNTASNRAAAVQARSRVGLDSASLRQRSSVPTPTPTSRATSSNAALSGGSNRATALSLNACPYFANSFSHHRPRFIDSIGATSILTRGAAKYRNPKSGATWSGKGRAPAWLANVKNRARVLIDEEGGSSDAGVAAKAAHKASAKKANASKKGTSKLAAKNPSAKDSLAKKATALKREAKGATSKKPEVLGEKVAAKKSGPAAKKRVVKKAAVTSNSTKTSNVTDTVSDTQAGVEAREV</sequence>
<protein>
    <submittedName>
        <fullName evidence="3">Histone protein</fullName>
    </submittedName>
</protein>
<dbReference type="Pfam" id="PF00816">
    <property type="entry name" value="Histone_HNS"/>
    <property type="match status" value="1"/>
</dbReference>
<feature type="region of interest" description="Disordered" evidence="1">
    <location>
        <begin position="51"/>
        <end position="77"/>
    </location>
</feature>
<evidence type="ECO:0000259" key="2">
    <source>
        <dbReference type="SMART" id="SM00528"/>
    </source>
</evidence>
<dbReference type="Gene3D" id="4.10.430.30">
    <property type="match status" value="1"/>
</dbReference>
<comment type="caution">
    <text evidence="3">The sequence shown here is derived from an EMBL/GenBank/DDBJ whole genome shotgun (WGS) entry which is preliminary data.</text>
</comment>
<feature type="region of interest" description="Disordered" evidence="1">
    <location>
        <begin position="173"/>
        <end position="269"/>
    </location>
</feature>
<proteinExistence type="predicted"/>
<feature type="compositionally biased region" description="Low complexity" evidence="1">
    <location>
        <begin position="56"/>
        <end position="76"/>
    </location>
</feature>
<evidence type="ECO:0000313" key="3">
    <source>
        <dbReference type="EMBL" id="OTP72885.1"/>
    </source>
</evidence>
<organism evidence="3 4">
    <name type="scientific">Caballeronia sordidicola</name>
    <name type="common">Burkholderia sordidicola</name>
    <dbReference type="NCBI Taxonomy" id="196367"/>
    <lineage>
        <taxon>Bacteria</taxon>
        <taxon>Pseudomonadati</taxon>
        <taxon>Pseudomonadota</taxon>
        <taxon>Betaproteobacteria</taxon>
        <taxon>Burkholderiales</taxon>
        <taxon>Burkholderiaceae</taxon>
        <taxon>Caballeronia</taxon>
    </lineage>
</organism>
<reference evidence="3 4" key="1">
    <citation type="submission" date="2017-03" db="EMBL/GenBank/DDBJ databases">
        <title>Genome analysis of strain PAMC 26510.</title>
        <authorList>
            <person name="Oh H.-M."/>
            <person name="Yang J.-A."/>
        </authorList>
    </citation>
    <scope>NUCLEOTIDE SEQUENCE [LARGE SCALE GENOMIC DNA]</scope>
    <source>
        <strain evidence="3 4">PAMC 26510</strain>
    </source>
</reference>